<dbReference type="EMBL" id="CADEAL010003909">
    <property type="protein sequence ID" value="CAB1446224.1"/>
    <property type="molecule type" value="Genomic_DNA"/>
</dbReference>
<reference evidence="1" key="1">
    <citation type="submission" date="2020-03" db="EMBL/GenBank/DDBJ databases">
        <authorList>
            <person name="Weist P."/>
        </authorList>
    </citation>
    <scope>NUCLEOTIDE SEQUENCE</scope>
</reference>
<protein>
    <submittedName>
        <fullName evidence="1">Uncharacterized protein</fullName>
    </submittedName>
</protein>
<accession>A0A9N7VB51</accession>
<evidence type="ECO:0000313" key="2">
    <source>
        <dbReference type="Proteomes" id="UP001153269"/>
    </source>
</evidence>
<proteinExistence type="predicted"/>
<dbReference type="Proteomes" id="UP001153269">
    <property type="component" value="Unassembled WGS sequence"/>
</dbReference>
<gene>
    <name evidence="1" type="ORF">PLEPLA_LOCUS33962</name>
</gene>
<sequence length="121" mass="13461">MEQPTWGLTYDPALERDWGLSSNTILPAYSPQWLPAATHNEALCWGLSGQKGPLLQLNHTVVRAKRFCLAAEPGRKMKQSLESRAFLPMARSLGGQLDWVYAIHKYMSACGRFTASEPGAR</sequence>
<comment type="caution">
    <text evidence="1">The sequence shown here is derived from an EMBL/GenBank/DDBJ whole genome shotgun (WGS) entry which is preliminary data.</text>
</comment>
<organism evidence="1 2">
    <name type="scientific">Pleuronectes platessa</name>
    <name type="common">European plaice</name>
    <dbReference type="NCBI Taxonomy" id="8262"/>
    <lineage>
        <taxon>Eukaryota</taxon>
        <taxon>Metazoa</taxon>
        <taxon>Chordata</taxon>
        <taxon>Craniata</taxon>
        <taxon>Vertebrata</taxon>
        <taxon>Euteleostomi</taxon>
        <taxon>Actinopterygii</taxon>
        <taxon>Neopterygii</taxon>
        <taxon>Teleostei</taxon>
        <taxon>Neoteleostei</taxon>
        <taxon>Acanthomorphata</taxon>
        <taxon>Carangaria</taxon>
        <taxon>Pleuronectiformes</taxon>
        <taxon>Pleuronectoidei</taxon>
        <taxon>Pleuronectidae</taxon>
        <taxon>Pleuronectes</taxon>
    </lineage>
</organism>
<name>A0A9N7VB51_PLEPL</name>
<dbReference type="AlphaFoldDB" id="A0A9N7VB51"/>
<evidence type="ECO:0000313" key="1">
    <source>
        <dbReference type="EMBL" id="CAB1446224.1"/>
    </source>
</evidence>
<keyword evidence="2" id="KW-1185">Reference proteome</keyword>